<accession>A0A1B6K0L6</accession>
<reference evidence="1" key="1">
    <citation type="submission" date="2015-11" db="EMBL/GenBank/DDBJ databases">
        <title>De novo transcriptome assembly of four potential Pierce s Disease insect vectors from Arizona vineyards.</title>
        <authorList>
            <person name="Tassone E.E."/>
        </authorList>
    </citation>
    <scope>NUCLEOTIDE SEQUENCE</scope>
</reference>
<gene>
    <name evidence="1" type="ORF">g.11525</name>
</gene>
<dbReference type="EMBL" id="GECU01003003">
    <property type="protein sequence ID" value="JAT04704.1"/>
    <property type="molecule type" value="Transcribed_RNA"/>
</dbReference>
<protein>
    <submittedName>
        <fullName evidence="1">Uncharacterized protein</fullName>
    </submittedName>
</protein>
<sequence length="162" mass="18782">MSCCGVTTNEGIGEMSLGCKAPNCMCTRIEFPTAKKKVKRKDKRKRRKIYEPPSLPETFVTYEPCVHLHFKTDLIDRDCLTHEQYLDLLATPKGYRWIGEIDCDNPELDINKVKRKKPKKPKKIETIIVKPDAGDFADEFVEDMWDVMSPDITNRLIDFLRS</sequence>
<dbReference type="AlphaFoldDB" id="A0A1B6K0L6"/>
<name>A0A1B6K0L6_9HEMI</name>
<evidence type="ECO:0000313" key="1">
    <source>
        <dbReference type="EMBL" id="JAT04704.1"/>
    </source>
</evidence>
<proteinExistence type="predicted"/>
<organism evidence="1">
    <name type="scientific">Homalodisca liturata</name>
    <dbReference type="NCBI Taxonomy" id="320908"/>
    <lineage>
        <taxon>Eukaryota</taxon>
        <taxon>Metazoa</taxon>
        <taxon>Ecdysozoa</taxon>
        <taxon>Arthropoda</taxon>
        <taxon>Hexapoda</taxon>
        <taxon>Insecta</taxon>
        <taxon>Pterygota</taxon>
        <taxon>Neoptera</taxon>
        <taxon>Paraneoptera</taxon>
        <taxon>Hemiptera</taxon>
        <taxon>Auchenorrhyncha</taxon>
        <taxon>Membracoidea</taxon>
        <taxon>Cicadellidae</taxon>
        <taxon>Cicadellinae</taxon>
        <taxon>Proconiini</taxon>
        <taxon>Homalodisca</taxon>
    </lineage>
</organism>